<proteinExistence type="predicted"/>
<evidence type="ECO:0000313" key="1">
    <source>
        <dbReference type="EMBL" id="TVZ72404.1"/>
    </source>
</evidence>
<comment type="caution">
    <text evidence="1">The sequence shown here is derived from an EMBL/GenBank/DDBJ whole genome shotgun (WGS) entry which is preliminary data.</text>
</comment>
<name>A0A559TCS8_SERFO</name>
<dbReference type="Gene3D" id="3.40.1000.10">
    <property type="entry name" value="Mog1/PsbP, alpha/beta/alpha sandwich"/>
    <property type="match status" value="1"/>
</dbReference>
<accession>A0A559TCS8</accession>
<dbReference type="EMBL" id="VISQ01000001">
    <property type="protein sequence ID" value="TVZ72404.1"/>
    <property type="molecule type" value="Genomic_DNA"/>
</dbReference>
<reference evidence="1" key="2">
    <citation type="submission" date="2019-08" db="EMBL/GenBank/DDBJ databases">
        <title>Investigation of anaerobic lignin degradation for improved lignocellulosic biofuels.</title>
        <authorList>
            <person name="Deangelis K.PhD."/>
        </authorList>
    </citation>
    <scope>NUCLEOTIDE SEQUENCE [LARGE SCALE GENOMIC DNA]</scope>
    <source>
        <strain evidence="1">128R</strain>
    </source>
</reference>
<gene>
    <name evidence="1" type="ORF">FHU10_5082</name>
</gene>
<organism evidence="1">
    <name type="scientific">Serratia fonticola</name>
    <dbReference type="NCBI Taxonomy" id="47917"/>
    <lineage>
        <taxon>Bacteria</taxon>
        <taxon>Pseudomonadati</taxon>
        <taxon>Pseudomonadota</taxon>
        <taxon>Gammaproteobacteria</taxon>
        <taxon>Enterobacterales</taxon>
        <taxon>Yersiniaceae</taxon>
        <taxon>Serratia</taxon>
    </lineage>
</organism>
<dbReference type="InterPro" id="IPR016123">
    <property type="entry name" value="Mog1/PsbP_a/b/a-sand"/>
</dbReference>
<protein>
    <recommendedName>
        <fullName evidence="2">DUF1795 domain-containing protein</fullName>
    </recommendedName>
</protein>
<dbReference type="OrthoDB" id="8775251at2"/>
<dbReference type="SUPFAM" id="SSF55724">
    <property type="entry name" value="Mog1p/PsbP-like"/>
    <property type="match status" value="1"/>
</dbReference>
<dbReference type="AlphaFoldDB" id="A0A559TCS8"/>
<reference evidence="1" key="1">
    <citation type="submission" date="2019-06" db="EMBL/GenBank/DDBJ databases">
        <authorList>
            <person name="Deangelis K."/>
            <person name="Huntemann M."/>
            <person name="Clum A."/>
            <person name="Pillay M."/>
            <person name="Palaniappan K."/>
            <person name="Varghese N."/>
            <person name="Mikhailova N."/>
            <person name="Stamatis D."/>
            <person name="Reddy T."/>
            <person name="Daum C."/>
            <person name="Shapiro N."/>
            <person name="Ivanova N."/>
            <person name="Kyrpides N."/>
            <person name="Woyke T."/>
        </authorList>
    </citation>
    <scope>NUCLEOTIDE SEQUENCE [LARGE SCALE GENOMIC DNA]</scope>
    <source>
        <strain evidence="1">128R</strain>
    </source>
</reference>
<sequence length="156" mass="17150">MAASNELAIFQFNEGTIELPTVWKDLSVLVLSAADGDQSGVSFTISRDVIPWGMSFSQFAEREIASLSKQLKDYVQINQDTDVLNSHDTASSEFSWSSPQGPIHQLMMLLDLNPKVLVFTATVPGNMTDEQRQQIQGLMGTFQLREPATAGRAAVE</sequence>
<dbReference type="Pfam" id="PF08786">
    <property type="entry name" value="DcrB"/>
    <property type="match status" value="1"/>
</dbReference>
<dbReference type="InterPro" id="IPR014894">
    <property type="entry name" value="DcrB/EagT6"/>
</dbReference>
<evidence type="ECO:0008006" key="2">
    <source>
        <dbReference type="Google" id="ProtNLM"/>
    </source>
</evidence>